<reference evidence="1" key="1">
    <citation type="submission" date="2022-08" db="EMBL/GenBank/DDBJ databases">
        <title>Novel sulphate-reducing endosymbionts in the free-living metamonad Anaeramoeba.</title>
        <authorList>
            <person name="Jerlstrom-Hultqvist J."/>
            <person name="Cepicka I."/>
            <person name="Gallot-Lavallee L."/>
            <person name="Salas-Leiva D."/>
            <person name="Curtis B.A."/>
            <person name="Zahonova K."/>
            <person name="Pipaliya S."/>
            <person name="Dacks J."/>
            <person name="Roger A.J."/>
        </authorList>
    </citation>
    <scope>NUCLEOTIDE SEQUENCE</scope>
    <source>
        <strain evidence="1">Busselton2</strain>
    </source>
</reference>
<gene>
    <name evidence="1" type="ORF">M0812_15930</name>
</gene>
<proteinExistence type="predicted"/>
<organism evidence="1 2">
    <name type="scientific">Anaeramoeba flamelloides</name>
    <dbReference type="NCBI Taxonomy" id="1746091"/>
    <lineage>
        <taxon>Eukaryota</taxon>
        <taxon>Metamonada</taxon>
        <taxon>Anaeramoebidae</taxon>
        <taxon>Anaeramoeba</taxon>
    </lineage>
</organism>
<evidence type="ECO:0000313" key="1">
    <source>
        <dbReference type="EMBL" id="KAJ3439890.1"/>
    </source>
</evidence>
<accession>A0AAV7ZHI7</accession>
<name>A0AAV7ZHI7_9EUKA</name>
<dbReference type="AlphaFoldDB" id="A0AAV7ZHI7"/>
<sequence length="107" mass="12777">MTSLHFQYNFDLYESEMLVSQNHFSKNGYIPSEPFQQTMEMHKSLQKDDQKNNDHFTHPQLLPFLQQETQHKTNITAVCRNEENNQYQTMDLKAQEISQPKLIFPEN</sequence>
<dbReference type="EMBL" id="JANTQA010000032">
    <property type="protein sequence ID" value="KAJ3439890.1"/>
    <property type="molecule type" value="Genomic_DNA"/>
</dbReference>
<dbReference type="Proteomes" id="UP001146793">
    <property type="component" value="Unassembled WGS sequence"/>
</dbReference>
<evidence type="ECO:0000313" key="2">
    <source>
        <dbReference type="Proteomes" id="UP001146793"/>
    </source>
</evidence>
<comment type="caution">
    <text evidence="1">The sequence shown here is derived from an EMBL/GenBank/DDBJ whole genome shotgun (WGS) entry which is preliminary data.</text>
</comment>
<protein>
    <submittedName>
        <fullName evidence="1">Uncharacterized protein</fullName>
    </submittedName>
</protein>